<dbReference type="PANTHER" id="PTHR42760">
    <property type="entry name" value="SHORT-CHAIN DEHYDROGENASES/REDUCTASES FAMILY MEMBER"/>
    <property type="match status" value="1"/>
</dbReference>
<comment type="similarity">
    <text evidence="1">Belongs to the short-chain dehydrogenases/reductases (SDR) family.</text>
</comment>
<dbReference type="RefSeq" id="WP_048549818.1">
    <property type="nucleotide sequence ID" value="NZ_HF570958.1"/>
</dbReference>
<gene>
    <name evidence="3" type="ORF">BN12_80007</name>
</gene>
<accession>A0A077M391</accession>
<evidence type="ECO:0000313" key="4">
    <source>
        <dbReference type="Proteomes" id="UP000035721"/>
    </source>
</evidence>
<dbReference type="AlphaFoldDB" id="A0A077M391"/>
<evidence type="ECO:0000256" key="1">
    <source>
        <dbReference type="ARBA" id="ARBA00006484"/>
    </source>
</evidence>
<protein>
    <submittedName>
        <fullName evidence="3">Putative dehydrogenase/reductase</fullName>
    </submittedName>
</protein>
<dbReference type="OrthoDB" id="9809287at2"/>
<comment type="caution">
    <text evidence="3">The sequence shown here is derived from an EMBL/GenBank/DDBJ whole genome shotgun (WGS) entry which is preliminary data.</text>
</comment>
<dbReference type="Proteomes" id="UP000035721">
    <property type="component" value="Unassembled WGS sequence"/>
</dbReference>
<dbReference type="Pfam" id="PF13561">
    <property type="entry name" value="adh_short_C2"/>
    <property type="match status" value="1"/>
</dbReference>
<proteinExistence type="inferred from homology"/>
<keyword evidence="2" id="KW-0560">Oxidoreductase</keyword>
<evidence type="ECO:0000313" key="3">
    <source>
        <dbReference type="EMBL" id="CCH80216.1"/>
    </source>
</evidence>
<name>A0A077M391_9MICO</name>
<dbReference type="CDD" id="cd05233">
    <property type="entry name" value="SDR_c"/>
    <property type="match status" value="1"/>
</dbReference>
<dbReference type="EMBL" id="CAJB01000414">
    <property type="protein sequence ID" value="CCH80216.1"/>
    <property type="molecule type" value="Genomic_DNA"/>
</dbReference>
<evidence type="ECO:0000256" key="2">
    <source>
        <dbReference type="ARBA" id="ARBA00023002"/>
    </source>
</evidence>
<dbReference type="InterPro" id="IPR036291">
    <property type="entry name" value="NAD(P)-bd_dom_sf"/>
</dbReference>
<keyword evidence="4" id="KW-1185">Reference proteome</keyword>
<dbReference type="STRING" id="1194083.BN12_80007"/>
<dbReference type="InterPro" id="IPR020904">
    <property type="entry name" value="Sc_DH/Rdtase_CS"/>
</dbReference>
<dbReference type="PANTHER" id="PTHR42760:SF133">
    <property type="entry name" value="3-OXOACYL-[ACYL-CARRIER-PROTEIN] REDUCTASE"/>
    <property type="match status" value="1"/>
</dbReference>
<dbReference type="FunFam" id="3.40.50.720:FF:000084">
    <property type="entry name" value="Short-chain dehydrogenase reductase"/>
    <property type="match status" value="1"/>
</dbReference>
<organism evidence="3 4">
    <name type="scientific">Nostocoides japonicum T1-X7</name>
    <dbReference type="NCBI Taxonomy" id="1194083"/>
    <lineage>
        <taxon>Bacteria</taxon>
        <taxon>Bacillati</taxon>
        <taxon>Actinomycetota</taxon>
        <taxon>Actinomycetes</taxon>
        <taxon>Micrococcales</taxon>
        <taxon>Intrasporangiaceae</taxon>
        <taxon>Nostocoides</taxon>
    </lineage>
</organism>
<dbReference type="PRINTS" id="PR00081">
    <property type="entry name" value="GDHRDH"/>
</dbReference>
<dbReference type="SUPFAM" id="SSF51735">
    <property type="entry name" value="NAD(P)-binding Rossmann-fold domains"/>
    <property type="match status" value="1"/>
</dbReference>
<sequence>MRLNGMRAVITGASSGIGQATVNLFRSEGAQLLLTGRRKELPDVGPDELYLSGDLVDEDFVHRLADVAARRFGEVDVVVLCHGLQRSSPLTEMSLEDARAVLDGNLLSTFLAMKHLAPLAPASGASIVCVSSRLGMIGKPEETLYSAAKGGVIALARGAAIEWAPRNIRVNVVAPGLTLTPIIEASINRAPDADAYRRMREESIPLGRMATAEEVAYAIVFLSSHQASHITGAVLPVDGGYTAA</sequence>
<dbReference type="InterPro" id="IPR002347">
    <property type="entry name" value="SDR_fam"/>
</dbReference>
<reference evidence="3 4" key="1">
    <citation type="journal article" date="2013" name="ISME J.">
        <title>A metabolic model for members of the genus Tetrasphaera involved in enhanced biological phosphorus removal.</title>
        <authorList>
            <person name="Kristiansen R."/>
            <person name="Nguyen H.T.T."/>
            <person name="Saunders A.M."/>
            <person name="Nielsen J.L."/>
            <person name="Wimmer R."/>
            <person name="Le V.Q."/>
            <person name="McIlroy S.J."/>
            <person name="Petrovski S."/>
            <person name="Seviour R.J."/>
            <person name="Calteau A."/>
            <person name="Nielsen K.L."/>
            <person name="Nielsen P.H."/>
        </authorList>
    </citation>
    <scope>NUCLEOTIDE SEQUENCE [LARGE SCALE GENOMIC DNA]</scope>
    <source>
        <strain evidence="3 4">T1-X7</strain>
    </source>
</reference>
<dbReference type="GO" id="GO:0016616">
    <property type="term" value="F:oxidoreductase activity, acting on the CH-OH group of donors, NAD or NADP as acceptor"/>
    <property type="evidence" value="ECO:0007669"/>
    <property type="project" value="TreeGrafter"/>
</dbReference>
<dbReference type="PROSITE" id="PS00061">
    <property type="entry name" value="ADH_SHORT"/>
    <property type="match status" value="1"/>
</dbReference>
<dbReference type="Gene3D" id="3.40.50.720">
    <property type="entry name" value="NAD(P)-binding Rossmann-like Domain"/>
    <property type="match status" value="1"/>
</dbReference>